<gene>
    <name evidence="3" type="ORF">V3328_14210</name>
</gene>
<dbReference type="AlphaFoldDB" id="A0AAW9RUS5"/>
<sequence>MSRHRIALVGLGMAVRPHAESLADLDDRVEVAWAFSPSAERRASFAADWTMPIADSLEQILADDTVEAVMLLTPPNTHLELATACARAGKHVLLEKPVEVTTERAEALVRECRKAGVRLGLVLQHRFRPSGLRLAELLADDRLGRLVGVDVSVANWRPQSYYDQPGRGTLARDGGGVLITQAIHTLDLAIALLGLPTEVSAFAATSPVHEMETEDIVAAALRFPNGAIGTLCATTTAYPGYPERIFVIGEKGTASLVGTTLEVRYHDGTEFNEGEAGAGGGTGADPMAFPNDYHRSVLADFLNAIEAGRDPKISGEEALRVHYLIDALLKSSELGRPAKVRQK</sequence>
<keyword evidence="4" id="KW-1185">Reference proteome</keyword>
<feature type="domain" description="GFO/IDH/MocA-like oxidoreductase" evidence="2">
    <location>
        <begin position="133"/>
        <end position="254"/>
    </location>
</feature>
<dbReference type="InterPro" id="IPR055170">
    <property type="entry name" value="GFO_IDH_MocA-like_dom"/>
</dbReference>
<feature type="domain" description="Gfo/Idh/MocA-like oxidoreductase N-terminal" evidence="1">
    <location>
        <begin position="5"/>
        <end position="119"/>
    </location>
</feature>
<dbReference type="Gene3D" id="3.30.360.10">
    <property type="entry name" value="Dihydrodipicolinate Reductase, domain 2"/>
    <property type="match status" value="1"/>
</dbReference>
<dbReference type="InterPro" id="IPR051317">
    <property type="entry name" value="Gfo/Idh/MocA_oxidoreduct"/>
</dbReference>
<dbReference type="PANTHER" id="PTHR43708">
    <property type="entry name" value="CONSERVED EXPRESSED OXIDOREDUCTASE (EUROFUNG)"/>
    <property type="match status" value="1"/>
</dbReference>
<evidence type="ECO:0000313" key="3">
    <source>
        <dbReference type="EMBL" id="MEJ8572640.1"/>
    </source>
</evidence>
<evidence type="ECO:0000259" key="1">
    <source>
        <dbReference type="Pfam" id="PF01408"/>
    </source>
</evidence>
<dbReference type="RefSeq" id="WP_340330335.1">
    <property type="nucleotide sequence ID" value="NZ_JAZHOF010000005.1"/>
</dbReference>
<dbReference type="Pfam" id="PF22725">
    <property type="entry name" value="GFO_IDH_MocA_C3"/>
    <property type="match status" value="1"/>
</dbReference>
<evidence type="ECO:0000313" key="4">
    <source>
        <dbReference type="Proteomes" id="UP001378188"/>
    </source>
</evidence>
<protein>
    <submittedName>
        <fullName evidence="3">Gfo/Idh/MocA family oxidoreductase</fullName>
    </submittedName>
</protein>
<dbReference type="PANTHER" id="PTHR43708:SF8">
    <property type="entry name" value="OXIDOREDUCTASE"/>
    <property type="match status" value="1"/>
</dbReference>
<accession>A0AAW9RUS5</accession>
<dbReference type="Pfam" id="PF01408">
    <property type="entry name" value="GFO_IDH_MocA"/>
    <property type="match status" value="1"/>
</dbReference>
<dbReference type="GO" id="GO:0000166">
    <property type="term" value="F:nucleotide binding"/>
    <property type="evidence" value="ECO:0007669"/>
    <property type="project" value="InterPro"/>
</dbReference>
<evidence type="ECO:0000259" key="2">
    <source>
        <dbReference type="Pfam" id="PF22725"/>
    </source>
</evidence>
<dbReference type="InterPro" id="IPR000683">
    <property type="entry name" value="Gfo/Idh/MocA-like_OxRdtase_N"/>
</dbReference>
<name>A0AAW9RUS5_9HYPH</name>
<dbReference type="SUPFAM" id="SSF51735">
    <property type="entry name" value="NAD(P)-binding Rossmann-fold domains"/>
    <property type="match status" value="1"/>
</dbReference>
<dbReference type="Gene3D" id="3.40.50.720">
    <property type="entry name" value="NAD(P)-binding Rossmann-like Domain"/>
    <property type="match status" value="1"/>
</dbReference>
<dbReference type="InterPro" id="IPR036291">
    <property type="entry name" value="NAD(P)-bd_dom_sf"/>
</dbReference>
<reference evidence="3 4" key="1">
    <citation type="submission" date="2024-02" db="EMBL/GenBank/DDBJ databases">
        <title>Genome analysis and characterization of Microbaculum marinisediminis sp. nov., isolated from marine sediment.</title>
        <authorList>
            <person name="Du Z.-J."/>
            <person name="Ye Y.-Q."/>
            <person name="Zhang Z.-R."/>
            <person name="Yuan S.-M."/>
            <person name="Zhang X.-Y."/>
        </authorList>
    </citation>
    <scope>NUCLEOTIDE SEQUENCE [LARGE SCALE GENOMIC DNA]</scope>
    <source>
        <strain evidence="3 4">SDUM1044001</strain>
    </source>
</reference>
<dbReference type="EMBL" id="JAZHOF010000005">
    <property type="protein sequence ID" value="MEJ8572640.1"/>
    <property type="molecule type" value="Genomic_DNA"/>
</dbReference>
<organism evidence="3 4">
    <name type="scientific">Microbaculum marinum</name>
    <dbReference type="NCBI Taxonomy" id="1764581"/>
    <lineage>
        <taxon>Bacteria</taxon>
        <taxon>Pseudomonadati</taxon>
        <taxon>Pseudomonadota</taxon>
        <taxon>Alphaproteobacteria</taxon>
        <taxon>Hyphomicrobiales</taxon>
        <taxon>Tepidamorphaceae</taxon>
        <taxon>Microbaculum</taxon>
    </lineage>
</organism>
<dbReference type="Proteomes" id="UP001378188">
    <property type="component" value="Unassembled WGS sequence"/>
</dbReference>
<comment type="caution">
    <text evidence="3">The sequence shown here is derived from an EMBL/GenBank/DDBJ whole genome shotgun (WGS) entry which is preliminary data.</text>
</comment>
<proteinExistence type="predicted"/>
<dbReference type="SUPFAM" id="SSF55347">
    <property type="entry name" value="Glyceraldehyde-3-phosphate dehydrogenase-like, C-terminal domain"/>
    <property type="match status" value="1"/>
</dbReference>